<keyword evidence="3" id="KW-1003">Cell membrane</keyword>
<dbReference type="GO" id="GO:0015628">
    <property type="term" value="P:protein secretion by the type II secretion system"/>
    <property type="evidence" value="ECO:0007669"/>
    <property type="project" value="InterPro"/>
</dbReference>
<accession>A0A193LLA7</accession>
<evidence type="ECO:0000256" key="8">
    <source>
        <dbReference type="ARBA" id="ARBA00023136"/>
    </source>
</evidence>
<organism evidence="13 14">
    <name type="scientific">Woeseia oceani</name>
    <dbReference type="NCBI Taxonomy" id="1548547"/>
    <lineage>
        <taxon>Bacteria</taxon>
        <taxon>Pseudomonadati</taxon>
        <taxon>Pseudomonadota</taxon>
        <taxon>Gammaproteobacteria</taxon>
        <taxon>Woeseiales</taxon>
        <taxon>Woeseiaceae</taxon>
        <taxon>Woeseia</taxon>
    </lineage>
</organism>
<evidence type="ECO:0000256" key="10">
    <source>
        <dbReference type="ARBA" id="ARBA00030775"/>
    </source>
</evidence>
<dbReference type="AlphaFoldDB" id="A0A193LLA7"/>
<evidence type="ECO:0000313" key="13">
    <source>
        <dbReference type="EMBL" id="ANO53241.1"/>
    </source>
</evidence>
<dbReference type="Gene3D" id="3.30.700.10">
    <property type="entry name" value="Glycoprotein, Type 4 Pilin"/>
    <property type="match status" value="1"/>
</dbReference>
<keyword evidence="7 11" id="KW-1133">Transmembrane helix</keyword>
<dbReference type="EMBL" id="CP016268">
    <property type="protein sequence ID" value="ANO53241.1"/>
    <property type="molecule type" value="Genomic_DNA"/>
</dbReference>
<feature type="domain" description="General secretion pathway GspH" evidence="12">
    <location>
        <begin position="43"/>
        <end position="137"/>
    </location>
</feature>
<comment type="subcellular location">
    <subcellularLocation>
        <location evidence="1">Cell inner membrane</location>
        <topology evidence="1">Single-pass membrane protein</topology>
    </subcellularLocation>
</comment>
<dbReference type="STRING" id="1548547.BA177_13590"/>
<dbReference type="NCBIfam" id="TIGR02532">
    <property type="entry name" value="IV_pilin_GFxxxE"/>
    <property type="match status" value="1"/>
</dbReference>
<name>A0A193LLA7_9GAMM</name>
<evidence type="ECO:0000259" key="12">
    <source>
        <dbReference type="Pfam" id="PF12019"/>
    </source>
</evidence>
<evidence type="ECO:0000256" key="9">
    <source>
        <dbReference type="ARBA" id="ARBA00025772"/>
    </source>
</evidence>
<keyword evidence="6 11" id="KW-0812">Transmembrane</keyword>
<dbReference type="Proteomes" id="UP000092695">
    <property type="component" value="Chromosome"/>
</dbReference>
<evidence type="ECO:0000256" key="4">
    <source>
        <dbReference type="ARBA" id="ARBA00022481"/>
    </source>
</evidence>
<dbReference type="SUPFAM" id="SSF54523">
    <property type="entry name" value="Pili subunits"/>
    <property type="match status" value="1"/>
</dbReference>
<keyword evidence="8 11" id="KW-0472">Membrane</keyword>
<dbReference type="GO" id="GO:0005886">
    <property type="term" value="C:plasma membrane"/>
    <property type="evidence" value="ECO:0007669"/>
    <property type="project" value="UniProtKB-SubCell"/>
</dbReference>
<dbReference type="GO" id="GO:0015627">
    <property type="term" value="C:type II protein secretion system complex"/>
    <property type="evidence" value="ECO:0007669"/>
    <property type="project" value="InterPro"/>
</dbReference>
<sequence length="156" mass="15716">MRGAQRGLTIVELILVIVIIGVLGALAGPRFFNNQTFAERAYAEELASALRYAQKIAVGSGCRVQVSLGASTYALAQQTAQAGHCNPGDATFPVSVSLPTGQAASGVAPSGVTASPATTFVFDATGGTNLAGDTVISVGTHSLDLRAGSGLVRGPQ</sequence>
<dbReference type="InterPro" id="IPR045584">
    <property type="entry name" value="Pilin-like"/>
</dbReference>
<dbReference type="KEGG" id="woc:BA177_13590"/>
<evidence type="ECO:0000256" key="7">
    <source>
        <dbReference type="ARBA" id="ARBA00022989"/>
    </source>
</evidence>
<proteinExistence type="inferred from homology"/>
<protein>
    <recommendedName>
        <fullName evidence="2">Type II secretion system protein H</fullName>
    </recommendedName>
    <alternativeName>
        <fullName evidence="10">General secretion pathway protein H</fullName>
    </alternativeName>
</protein>
<gene>
    <name evidence="13" type="ORF">BA177_13590</name>
</gene>
<dbReference type="Pfam" id="PF07963">
    <property type="entry name" value="N_methyl"/>
    <property type="match status" value="1"/>
</dbReference>
<evidence type="ECO:0000256" key="6">
    <source>
        <dbReference type="ARBA" id="ARBA00022692"/>
    </source>
</evidence>
<evidence type="ECO:0000256" key="3">
    <source>
        <dbReference type="ARBA" id="ARBA00022475"/>
    </source>
</evidence>
<reference evidence="13 14" key="1">
    <citation type="submission" date="2016-06" db="EMBL/GenBank/DDBJ databases">
        <title>Complete genome sequence of a deep-branching marine Gamma Proteobacterium Woeseia oceani type strain XK5.</title>
        <authorList>
            <person name="Mu D."/>
            <person name="Du Z."/>
        </authorList>
    </citation>
    <scope>NUCLEOTIDE SEQUENCE [LARGE SCALE GENOMIC DNA]</scope>
    <source>
        <strain evidence="13 14">XK5</strain>
    </source>
</reference>
<dbReference type="InterPro" id="IPR012902">
    <property type="entry name" value="N_methyl_site"/>
</dbReference>
<keyword evidence="4" id="KW-0488">Methylation</keyword>
<dbReference type="InterPro" id="IPR022346">
    <property type="entry name" value="T2SS_GspH"/>
</dbReference>
<keyword evidence="5" id="KW-0997">Cell inner membrane</keyword>
<evidence type="ECO:0000256" key="1">
    <source>
        <dbReference type="ARBA" id="ARBA00004377"/>
    </source>
</evidence>
<evidence type="ECO:0000256" key="5">
    <source>
        <dbReference type="ARBA" id="ARBA00022519"/>
    </source>
</evidence>
<comment type="similarity">
    <text evidence="9">Belongs to the GSP H family.</text>
</comment>
<evidence type="ECO:0000313" key="14">
    <source>
        <dbReference type="Proteomes" id="UP000092695"/>
    </source>
</evidence>
<feature type="transmembrane region" description="Helical" evidence="11">
    <location>
        <begin position="7"/>
        <end position="27"/>
    </location>
</feature>
<keyword evidence="14" id="KW-1185">Reference proteome</keyword>
<evidence type="ECO:0000256" key="2">
    <source>
        <dbReference type="ARBA" id="ARBA00021549"/>
    </source>
</evidence>
<evidence type="ECO:0000256" key="11">
    <source>
        <dbReference type="SAM" id="Phobius"/>
    </source>
</evidence>
<dbReference type="Pfam" id="PF12019">
    <property type="entry name" value="GspH"/>
    <property type="match status" value="1"/>
</dbReference>